<protein>
    <submittedName>
        <fullName evidence="2">Uncharacterized protein</fullName>
    </submittedName>
</protein>
<dbReference type="HOGENOM" id="CLU_1133727_0_0_1"/>
<name>A0A067Q2H1_9AGAM</name>
<evidence type="ECO:0000256" key="1">
    <source>
        <dbReference type="SAM" id="MobiDB-lite"/>
    </source>
</evidence>
<evidence type="ECO:0000313" key="2">
    <source>
        <dbReference type="EMBL" id="KDQ61263.1"/>
    </source>
</evidence>
<dbReference type="AlphaFoldDB" id="A0A067Q2H1"/>
<feature type="region of interest" description="Disordered" evidence="1">
    <location>
        <begin position="1"/>
        <end position="20"/>
    </location>
</feature>
<accession>A0A067Q2H1</accession>
<sequence length="245" mass="27769">MFLFSFISNPGKARRQQQPEEYDDDMFQERMCDALAEFAEPYNPLPSQLAQFPRGFGQGRPFFAYVPSGSDRNLEGVLKAHCRELDIRCCTFTLIYTKRGRIVDETGQGGNVADGAGSEDLWCEVEPNPYGITYFHLGFDDLLGTCYEDWVVDPVNAFKESASLERIVKPSSRGRRSLVESKFGPSSFIERQAKPMSYSKEGHRIHILASESSLRSYHPNSCIHLDPNDSQIIIFSTFITAYLHI</sequence>
<organism evidence="2 3">
    <name type="scientific">Jaapia argillacea MUCL 33604</name>
    <dbReference type="NCBI Taxonomy" id="933084"/>
    <lineage>
        <taxon>Eukaryota</taxon>
        <taxon>Fungi</taxon>
        <taxon>Dikarya</taxon>
        <taxon>Basidiomycota</taxon>
        <taxon>Agaricomycotina</taxon>
        <taxon>Agaricomycetes</taxon>
        <taxon>Agaricomycetidae</taxon>
        <taxon>Jaapiales</taxon>
        <taxon>Jaapiaceae</taxon>
        <taxon>Jaapia</taxon>
    </lineage>
</organism>
<dbReference type="InParanoid" id="A0A067Q2H1"/>
<dbReference type="EMBL" id="KL197713">
    <property type="protein sequence ID" value="KDQ61263.1"/>
    <property type="molecule type" value="Genomic_DNA"/>
</dbReference>
<gene>
    <name evidence="2" type="ORF">JAAARDRAFT_32260</name>
</gene>
<dbReference type="Proteomes" id="UP000027265">
    <property type="component" value="Unassembled WGS sequence"/>
</dbReference>
<evidence type="ECO:0000313" key="3">
    <source>
        <dbReference type="Proteomes" id="UP000027265"/>
    </source>
</evidence>
<proteinExistence type="predicted"/>
<reference evidence="3" key="1">
    <citation type="journal article" date="2014" name="Proc. Natl. Acad. Sci. U.S.A.">
        <title>Extensive sampling of basidiomycete genomes demonstrates inadequacy of the white-rot/brown-rot paradigm for wood decay fungi.</title>
        <authorList>
            <person name="Riley R."/>
            <person name="Salamov A.A."/>
            <person name="Brown D.W."/>
            <person name="Nagy L.G."/>
            <person name="Floudas D."/>
            <person name="Held B.W."/>
            <person name="Levasseur A."/>
            <person name="Lombard V."/>
            <person name="Morin E."/>
            <person name="Otillar R."/>
            <person name="Lindquist E.A."/>
            <person name="Sun H."/>
            <person name="LaButti K.M."/>
            <person name="Schmutz J."/>
            <person name="Jabbour D."/>
            <person name="Luo H."/>
            <person name="Baker S.E."/>
            <person name="Pisabarro A.G."/>
            <person name="Walton J.D."/>
            <person name="Blanchette R.A."/>
            <person name="Henrissat B."/>
            <person name="Martin F."/>
            <person name="Cullen D."/>
            <person name="Hibbett D.S."/>
            <person name="Grigoriev I.V."/>
        </authorList>
    </citation>
    <scope>NUCLEOTIDE SEQUENCE [LARGE SCALE GENOMIC DNA]</scope>
    <source>
        <strain evidence="3">MUCL 33604</strain>
    </source>
</reference>
<keyword evidence="3" id="KW-1185">Reference proteome</keyword>